<organism evidence="1 2">
    <name type="scientific">Caerostris extrusa</name>
    <name type="common">Bark spider</name>
    <name type="synonym">Caerostris bankana</name>
    <dbReference type="NCBI Taxonomy" id="172846"/>
    <lineage>
        <taxon>Eukaryota</taxon>
        <taxon>Metazoa</taxon>
        <taxon>Ecdysozoa</taxon>
        <taxon>Arthropoda</taxon>
        <taxon>Chelicerata</taxon>
        <taxon>Arachnida</taxon>
        <taxon>Araneae</taxon>
        <taxon>Araneomorphae</taxon>
        <taxon>Entelegynae</taxon>
        <taxon>Araneoidea</taxon>
        <taxon>Araneidae</taxon>
        <taxon>Caerostris</taxon>
    </lineage>
</organism>
<evidence type="ECO:0000313" key="1">
    <source>
        <dbReference type="EMBL" id="GIY91224.1"/>
    </source>
</evidence>
<protein>
    <submittedName>
        <fullName evidence="1">Uncharacterized protein</fullName>
    </submittedName>
</protein>
<evidence type="ECO:0000313" key="2">
    <source>
        <dbReference type="Proteomes" id="UP001054945"/>
    </source>
</evidence>
<sequence length="122" mass="14581">MMSIRRFFNSNCYTKTRESRFLQEQHDLPTLMHFRHRVKKKEKKNVCKASASPSHTHFYIHRNGNGLTSLTESSMRSGRSLKKRCLGNREKETIIAWAFYRRLATHTQKKNYFLCTHLKRTC</sequence>
<keyword evidence="2" id="KW-1185">Reference proteome</keyword>
<dbReference type="Proteomes" id="UP001054945">
    <property type="component" value="Unassembled WGS sequence"/>
</dbReference>
<name>A0AAV4X9E4_CAEEX</name>
<gene>
    <name evidence="1" type="ORF">CEXT_472981</name>
</gene>
<reference evidence="1 2" key="1">
    <citation type="submission" date="2021-06" db="EMBL/GenBank/DDBJ databases">
        <title>Caerostris extrusa draft genome.</title>
        <authorList>
            <person name="Kono N."/>
            <person name="Arakawa K."/>
        </authorList>
    </citation>
    <scope>NUCLEOTIDE SEQUENCE [LARGE SCALE GENOMIC DNA]</scope>
</reference>
<comment type="caution">
    <text evidence="1">The sequence shown here is derived from an EMBL/GenBank/DDBJ whole genome shotgun (WGS) entry which is preliminary data.</text>
</comment>
<dbReference type="EMBL" id="BPLR01017389">
    <property type="protein sequence ID" value="GIY91224.1"/>
    <property type="molecule type" value="Genomic_DNA"/>
</dbReference>
<accession>A0AAV4X9E4</accession>
<dbReference type="AlphaFoldDB" id="A0AAV4X9E4"/>
<proteinExistence type="predicted"/>